<evidence type="ECO:0000256" key="2">
    <source>
        <dbReference type="SAM" id="Phobius"/>
    </source>
</evidence>
<dbReference type="EMBL" id="QURH01000774">
    <property type="protein sequence ID" value="RFU38540.1"/>
    <property type="molecule type" value="Genomic_DNA"/>
</dbReference>
<keyword evidence="2" id="KW-0472">Membrane</keyword>
<proteinExistence type="predicted"/>
<name>A0A372JEZ3_9ACTN</name>
<organism evidence="3 4">
    <name type="scientific">Actinomadura logoneensis</name>
    <dbReference type="NCBI Taxonomy" id="2293572"/>
    <lineage>
        <taxon>Bacteria</taxon>
        <taxon>Bacillati</taxon>
        <taxon>Actinomycetota</taxon>
        <taxon>Actinomycetes</taxon>
        <taxon>Streptosporangiales</taxon>
        <taxon>Thermomonosporaceae</taxon>
        <taxon>Actinomadura</taxon>
    </lineage>
</organism>
<reference evidence="3 4" key="1">
    <citation type="submission" date="2018-08" db="EMBL/GenBank/DDBJ databases">
        <title>Actinomadura jelena sp. nov., a novel Actinomycete isolated from soil in Chad.</title>
        <authorList>
            <person name="Shi L."/>
        </authorList>
    </citation>
    <scope>NUCLEOTIDE SEQUENCE [LARGE SCALE GENOMIC DNA]</scope>
    <source>
        <strain evidence="3 4">NEAU-G17</strain>
    </source>
</reference>
<keyword evidence="2" id="KW-1133">Transmembrane helix</keyword>
<sequence length="128" mass="13206">MSLVLALLLFAAPAAGWWLLLSGLDPLGRLVVASGGAFAVLAGTAQVMLMADAWSPLGGVLAVGALSAVLAVLGRVRRPPREGGAASAPPPPPQIAATPPETGTATATRTDLPRRRRENDDEDWIYTD</sequence>
<gene>
    <name evidence="3" type="ORF">DZF91_27150</name>
</gene>
<evidence type="ECO:0000313" key="3">
    <source>
        <dbReference type="EMBL" id="RFU38540.1"/>
    </source>
</evidence>
<keyword evidence="4" id="KW-1185">Reference proteome</keyword>
<dbReference type="RefSeq" id="WP_117360001.1">
    <property type="nucleotide sequence ID" value="NZ_QURH01000774.1"/>
</dbReference>
<protein>
    <submittedName>
        <fullName evidence="3">Uncharacterized protein</fullName>
    </submittedName>
</protein>
<dbReference type="AlphaFoldDB" id="A0A372JEZ3"/>
<accession>A0A372JEZ3</accession>
<keyword evidence="2" id="KW-0812">Transmembrane</keyword>
<comment type="caution">
    <text evidence="3">The sequence shown here is derived from an EMBL/GenBank/DDBJ whole genome shotgun (WGS) entry which is preliminary data.</text>
</comment>
<feature type="transmembrane region" description="Helical" evidence="2">
    <location>
        <begin position="55"/>
        <end position="73"/>
    </location>
</feature>
<feature type="region of interest" description="Disordered" evidence="1">
    <location>
        <begin position="79"/>
        <end position="128"/>
    </location>
</feature>
<feature type="compositionally biased region" description="Low complexity" evidence="1">
    <location>
        <begin position="95"/>
        <end position="110"/>
    </location>
</feature>
<dbReference type="Proteomes" id="UP000261811">
    <property type="component" value="Unassembled WGS sequence"/>
</dbReference>
<evidence type="ECO:0000256" key="1">
    <source>
        <dbReference type="SAM" id="MobiDB-lite"/>
    </source>
</evidence>
<evidence type="ECO:0000313" key="4">
    <source>
        <dbReference type="Proteomes" id="UP000261811"/>
    </source>
</evidence>